<evidence type="ECO:0000256" key="1">
    <source>
        <dbReference type="SAM" id="MobiDB-lite"/>
    </source>
</evidence>
<sequence>MHIHSLLSLSLPLLLVTPSLAATWLSILEDMYGDECAQCVVPEFREQGDGCGDPSDESATECYCDAFPSMVLGTGEDWAPCMVECGLDAASLDYLQWAKDVDALCEWGTGVQSVSGTDIDTETATPTPTSSAEEADETDTDTDTETESETDDMPTPTSTADDATETGSEEDEGEDEQSATPSATPEETPTPTPTADAASSVSSSPKLTLLAAVLAYMGYVL</sequence>
<gene>
    <name evidence="3" type="ORF">BJX66DRAFT_343151</name>
</gene>
<feature type="signal peptide" evidence="2">
    <location>
        <begin position="1"/>
        <end position="21"/>
    </location>
</feature>
<evidence type="ECO:0008006" key="5">
    <source>
        <dbReference type="Google" id="ProtNLM"/>
    </source>
</evidence>
<proteinExistence type="predicted"/>
<organism evidence="3 4">
    <name type="scientific">Aspergillus keveii</name>
    <dbReference type="NCBI Taxonomy" id="714993"/>
    <lineage>
        <taxon>Eukaryota</taxon>
        <taxon>Fungi</taxon>
        <taxon>Dikarya</taxon>
        <taxon>Ascomycota</taxon>
        <taxon>Pezizomycotina</taxon>
        <taxon>Eurotiomycetes</taxon>
        <taxon>Eurotiomycetidae</taxon>
        <taxon>Eurotiales</taxon>
        <taxon>Aspergillaceae</taxon>
        <taxon>Aspergillus</taxon>
        <taxon>Aspergillus subgen. Nidulantes</taxon>
    </lineage>
</organism>
<name>A0ABR4FQ74_9EURO</name>
<evidence type="ECO:0000256" key="2">
    <source>
        <dbReference type="SAM" id="SignalP"/>
    </source>
</evidence>
<reference evidence="3 4" key="1">
    <citation type="submission" date="2024-07" db="EMBL/GenBank/DDBJ databases">
        <title>Section-level genome sequencing and comparative genomics of Aspergillus sections Usti and Cavernicolus.</title>
        <authorList>
            <consortium name="Lawrence Berkeley National Laboratory"/>
            <person name="Nybo J.L."/>
            <person name="Vesth T.C."/>
            <person name="Theobald S."/>
            <person name="Frisvad J.C."/>
            <person name="Larsen T.O."/>
            <person name="Kjaerboelling I."/>
            <person name="Rothschild-Mancinelli K."/>
            <person name="Lyhne E.K."/>
            <person name="Kogle M.E."/>
            <person name="Barry K."/>
            <person name="Clum A."/>
            <person name="Na H."/>
            <person name="Ledsgaard L."/>
            <person name="Lin J."/>
            <person name="Lipzen A."/>
            <person name="Kuo A."/>
            <person name="Riley R."/>
            <person name="Mondo S."/>
            <person name="Labutti K."/>
            <person name="Haridas S."/>
            <person name="Pangalinan J."/>
            <person name="Salamov A.A."/>
            <person name="Simmons B.A."/>
            <person name="Magnuson J.K."/>
            <person name="Chen J."/>
            <person name="Drula E."/>
            <person name="Henrissat B."/>
            <person name="Wiebenga A."/>
            <person name="Lubbers R.J."/>
            <person name="Gomes A.C."/>
            <person name="Makela M.R."/>
            <person name="Stajich J."/>
            <person name="Grigoriev I.V."/>
            <person name="Mortensen U.H."/>
            <person name="De Vries R.P."/>
            <person name="Baker S.E."/>
            <person name="Andersen M.R."/>
        </authorList>
    </citation>
    <scope>NUCLEOTIDE SEQUENCE [LARGE SCALE GENOMIC DNA]</scope>
    <source>
        <strain evidence="3 4">CBS 209.92</strain>
    </source>
</reference>
<feature type="compositionally biased region" description="Low complexity" evidence="1">
    <location>
        <begin position="122"/>
        <end position="132"/>
    </location>
</feature>
<evidence type="ECO:0000313" key="4">
    <source>
        <dbReference type="Proteomes" id="UP001610563"/>
    </source>
</evidence>
<evidence type="ECO:0000313" key="3">
    <source>
        <dbReference type="EMBL" id="KAL2785395.1"/>
    </source>
</evidence>
<keyword evidence="4" id="KW-1185">Reference proteome</keyword>
<dbReference type="Proteomes" id="UP001610563">
    <property type="component" value="Unassembled WGS sequence"/>
</dbReference>
<feature type="compositionally biased region" description="Low complexity" evidence="1">
    <location>
        <begin position="178"/>
        <end position="205"/>
    </location>
</feature>
<keyword evidence="2" id="KW-0732">Signal</keyword>
<protein>
    <recommendedName>
        <fullName evidence="5">Extracellular membrane protein CFEM domain-containing protein</fullName>
    </recommendedName>
</protein>
<accession>A0ABR4FQ74</accession>
<comment type="caution">
    <text evidence="3">The sequence shown here is derived from an EMBL/GenBank/DDBJ whole genome shotgun (WGS) entry which is preliminary data.</text>
</comment>
<dbReference type="EMBL" id="JBFTWV010000146">
    <property type="protein sequence ID" value="KAL2785395.1"/>
    <property type="molecule type" value="Genomic_DNA"/>
</dbReference>
<feature type="chain" id="PRO_5047286782" description="Extracellular membrane protein CFEM domain-containing protein" evidence="2">
    <location>
        <begin position="22"/>
        <end position="221"/>
    </location>
</feature>
<feature type="compositionally biased region" description="Acidic residues" evidence="1">
    <location>
        <begin position="133"/>
        <end position="152"/>
    </location>
</feature>
<feature type="compositionally biased region" description="Acidic residues" evidence="1">
    <location>
        <begin position="162"/>
        <end position="177"/>
    </location>
</feature>
<feature type="region of interest" description="Disordered" evidence="1">
    <location>
        <begin position="112"/>
        <end position="206"/>
    </location>
</feature>